<accession>A0A1M4W8A7</accession>
<evidence type="ECO:0000256" key="1">
    <source>
        <dbReference type="ARBA" id="ARBA00022617"/>
    </source>
</evidence>
<proteinExistence type="predicted"/>
<dbReference type="Pfam" id="PF00034">
    <property type="entry name" value="Cytochrom_C"/>
    <property type="match status" value="1"/>
</dbReference>
<dbReference type="PROSITE" id="PS51007">
    <property type="entry name" value="CYTC"/>
    <property type="match status" value="1"/>
</dbReference>
<dbReference type="EMBL" id="FQUU01000003">
    <property type="protein sequence ID" value="SHE77427.1"/>
    <property type="molecule type" value="Genomic_DNA"/>
</dbReference>
<feature type="domain" description="Cytochrome c" evidence="7">
    <location>
        <begin position="22"/>
        <end position="114"/>
    </location>
</feature>
<dbReference type="AlphaFoldDB" id="A0A1M4W8A7"/>
<dbReference type="RefSeq" id="WP_072834265.1">
    <property type="nucleotide sequence ID" value="NZ_FQUU01000003.1"/>
</dbReference>
<evidence type="ECO:0000256" key="4">
    <source>
        <dbReference type="PROSITE-ProRule" id="PRU00433"/>
    </source>
</evidence>
<feature type="chain" id="PRO_5013041886" evidence="6">
    <location>
        <begin position="21"/>
        <end position="175"/>
    </location>
</feature>
<keyword evidence="9" id="KW-1185">Reference proteome</keyword>
<dbReference type="GO" id="GO:0009055">
    <property type="term" value="F:electron transfer activity"/>
    <property type="evidence" value="ECO:0007669"/>
    <property type="project" value="InterPro"/>
</dbReference>
<gene>
    <name evidence="8" type="ORF">SAMN02745131_01127</name>
</gene>
<keyword evidence="5" id="KW-0472">Membrane</keyword>
<evidence type="ECO:0000256" key="3">
    <source>
        <dbReference type="ARBA" id="ARBA00023004"/>
    </source>
</evidence>
<evidence type="ECO:0000313" key="9">
    <source>
        <dbReference type="Proteomes" id="UP000184048"/>
    </source>
</evidence>
<keyword evidence="3 4" id="KW-0408">Iron</keyword>
<dbReference type="SUPFAM" id="SSF46626">
    <property type="entry name" value="Cytochrome c"/>
    <property type="match status" value="1"/>
</dbReference>
<keyword evidence="1 4" id="KW-0349">Heme</keyword>
<evidence type="ECO:0000313" key="8">
    <source>
        <dbReference type="EMBL" id="SHE77427.1"/>
    </source>
</evidence>
<protein>
    <submittedName>
        <fullName evidence="8">Cytochrome c553</fullName>
    </submittedName>
</protein>
<evidence type="ECO:0000256" key="2">
    <source>
        <dbReference type="ARBA" id="ARBA00022723"/>
    </source>
</evidence>
<dbReference type="InterPro" id="IPR009056">
    <property type="entry name" value="Cyt_c-like_dom"/>
</dbReference>
<keyword evidence="5" id="KW-1133">Transmembrane helix</keyword>
<reference evidence="8 9" key="1">
    <citation type="submission" date="2016-11" db="EMBL/GenBank/DDBJ databases">
        <authorList>
            <person name="Jaros S."/>
            <person name="Januszkiewicz K."/>
            <person name="Wedrychowicz H."/>
        </authorList>
    </citation>
    <scope>NUCLEOTIDE SEQUENCE [LARGE SCALE GENOMIC DNA]</scope>
    <source>
        <strain evidence="8 9">DSM 18119</strain>
    </source>
</reference>
<dbReference type="InterPro" id="IPR036909">
    <property type="entry name" value="Cyt_c-like_dom_sf"/>
</dbReference>
<keyword evidence="5" id="KW-0812">Transmembrane</keyword>
<dbReference type="Gene3D" id="1.10.760.10">
    <property type="entry name" value="Cytochrome c-like domain"/>
    <property type="match status" value="1"/>
</dbReference>
<keyword evidence="6" id="KW-0732">Signal</keyword>
<evidence type="ECO:0000256" key="5">
    <source>
        <dbReference type="SAM" id="Phobius"/>
    </source>
</evidence>
<dbReference type="OrthoDB" id="955119at2"/>
<evidence type="ECO:0000256" key="6">
    <source>
        <dbReference type="SAM" id="SignalP"/>
    </source>
</evidence>
<sequence length="175" mass="19480">MKRKITQLALIFFISSHVMATPPVEEGKAIFSSRCAACHNVNKVVTGPALAGVDQRRSIDWIINFVHSSQTVIKKGDKDAVALFDKFNKIPMPDHPDLTSDNIKSIVEFIKSEASAGTEKAPFNKPGKLRPVYTPLSITNYGFFIGYLAVVTLLIFGLLMAVKVKNMERIMRRNQ</sequence>
<feature type="transmembrane region" description="Helical" evidence="5">
    <location>
        <begin position="141"/>
        <end position="162"/>
    </location>
</feature>
<dbReference type="Proteomes" id="UP000184048">
    <property type="component" value="Unassembled WGS sequence"/>
</dbReference>
<name>A0A1M4W8A7_9BACT</name>
<evidence type="ECO:0000259" key="7">
    <source>
        <dbReference type="PROSITE" id="PS51007"/>
    </source>
</evidence>
<feature type="signal peptide" evidence="6">
    <location>
        <begin position="1"/>
        <end position="20"/>
    </location>
</feature>
<keyword evidence="2 4" id="KW-0479">Metal-binding</keyword>
<dbReference type="GO" id="GO:0020037">
    <property type="term" value="F:heme binding"/>
    <property type="evidence" value="ECO:0007669"/>
    <property type="project" value="InterPro"/>
</dbReference>
<organism evidence="8 9">
    <name type="scientific">Flavisolibacter ginsengisoli DSM 18119</name>
    <dbReference type="NCBI Taxonomy" id="1121884"/>
    <lineage>
        <taxon>Bacteria</taxon>
        <taxon>Pseudomonadati</taxon>
        <taxon>Bacteroidota</taxon>
        <taxon>Chitinophagia</taxon>
        <taxon>Chitinophagales</taxon>
        <taxon>Chitinophagaceae</taxon>
        <taxon>Flavisolibacter</taxon>
    </lineage>
</organism>
<dbReference type="STRING" id="1121884.SAMN02745131_01127"/>
<dbReference type="GO" id="GO:0046872">
    <property type="term" value="F:metal ion binding"/>
    <property type="evidence" value="ECO:0007669"/>
    <property type="project" value="UniProtKB-KW"/>
</dbReference>